<name>A0ABU5F838_9BACT</name>
<organism evidence="1 2">
    <name type="scientific">Gemmata algarum</name>
    <dbReference type="NCBI Taxonomy" id="2975278"/>
    <lineage>
        <taxon>Bacteria</taxon>
        <taxon>Pseudomonadati</taxon>
        <taxon>Planctomycetota</taxon>
        <taxon>Planctomycetia</taxon>
        <taxon>Gemmatales</taxon>
        <taxon>Gemmataceae</taxon>
        <taxon>Gemmata</taxon>
    </lineage>
</organism>
<reference evidence="2" key="1">
    <citation type="journal article" date="2023" name="Mar. Drugs">
        <title>Gemmata algarum, a Novel Planctomycete Isolated from an Algal Mat, Displays Antimicrobial Activity.</title>
        <authorList>
            <person name="Kumar G."/>
            <person name="Kallscheuer N."/>
            <person name="Kashif M."/>
            <person name="Ahamad S."/>
            <person name="Jagadeeshwari U."/>
            <person name="Pannikurungottu S."/>
            <person name="Haufschild T."/>
            <person name="Kabuu M."/>
            <person name="Sasikala C."/>
            <person name="Jogler C."/>
            <person name="Ramana C."/>
        </authorList>
    </citation>
    <scope>NUCLEOTIDE SEQUENCE [LARGE SCALE GENOMIC DNA]</scope>
    <source>
        <strain evidence="2">JC673</strain>
    </source>
</reference>
<dbReference type="InterPro" id="IPR014338">
    <property type="entry name" value="CHP02996_rpt-companion-dom"/>
</dbReference>
<gene>
    <name evidence="1" type="ORF">R5W23_005379</name>
</gene>
<accession>A0ABU5F838</accession>
<proteinExistence type="predicted"/>
<comment type="caution">
    <text evidence="1">The sequence shown here is derived from an EMBL/GenBank/DDBJ whole genome shotgun (WGS) entry which is preliminary data.</text>
</comment>
<keyword evidence="2" id="KW-1185">Reference proteome</keyword>
<sequence>MSVLFQLLAAVLDRPFDDTLRGDLSDELTAAGNWDWTFLLPFVLAHPDSDGPRLLIADWLAEGGPAEVTRAAFIRAQSRLSRALDVCGGGAGADPQVGPLTEEVGRLAARLGERLGDPAVLTGPVTVVPGGECVTVRAADGEFDYLRGFVARVRLPTGAFLASAAGLFARHPITTVRLTDKTPMPVLGGAWWWADSCLAPSEPACLARYVPPELYQALTGAIAPDGQSRQGVSPADLTFPTAAAAVSALSSACVTYGRAMAADRPAF</sequence>
<dbReference type="RefSeq" id="WP_320689902.1">
    <property type="nucleotide sequence ID" value="NZ_JAXBLV010000249.1"/>
</dbReference>
<dbReference type="EMBL" id="JAXBLV010000249">
    <property type="protein sequence ID" value="MDY3563763.1"/>
    <property type="molecule type" value="Genomic_DNA"/>
</dbReference>
<evidence type="ECO:0000313" key="1">
    <source>
        <dbReference type="EMBL" id="MDY3563763.1"/>
    </source>
</evidence>
<dbReference type="NCBIfam" id="TIGR02996">
    <property type="entry name" value="rpt_mate_G_obs"/>
    <property type="match status" value="1"/>
</dbReference>
<protein>
    <submittedName>
        <fullName evidence="1">TIGR02996 domain-containing protein</fullName>
    </submittedName>
</protein>
<dbReference type="Proteomes" id="UP001272242">
    <property type="component" value="Unassembled WGS sequence"/>
</dbReference>
<evidence type="ECO:0000313" key="2">
    <source>
        <dbReference type="Proteomes" id="UP001272242"/>
    </source>
</evidence>